<organism evidence="4 5">
    <name type="scientific">candidate division KSB3 bacterium</name>
    <dbReference type="NCBI Taxonomy" id="2044937"/>
    <lineage>
        <taxon>Bacteria</taxon>
        <taxon>candidate division KSB3</taxon>
    </lineage>
</organism>
<dbReference type="InterPro" id="IPR018392">
    <property type="entry name" value="LysM"/>
</dbReference>
<dbReference type="Gene3D" id="3.10.350.10">
    <property type="entry name" value="LysM domain"/>
    <property type="match status" value="1"/>
</dbReference>
<dbReference type="Pfam" id="PF01476">
    <property type="entry name" value="LysM"/>
    <property type="match status" value="1"/>
</dbReference>
<sequence length="491" mass="55822">MYYREGLIQNKGVPSQNMVERKKDIMKHVVYSIVGFFVVMCLLTSPAFASSALMTDVQYWLAPDHIQTIIEFDRTVQPTYHRRKNPERFVLEIPNCQITQRKQTIVVNDITLQRIRVQRLNNGTTQVVFDLSQEVEATVQTLTGIDGQPDRIVVNLFDKTTQEKVEPKQAERQKFTRPFQKKQQYILVLDPGHGGRDPGAVGPNGLFEKTIVLDLAKRMQKILRKKAPHITVHLTRDSDYFLTLPKRTEIAQNYHADLFVSLHVNANHNKKTHGFSVYTLSEKATDEAARKLAEQENAVDVLFGGMETPTPVEDGLLTFVLADLSTTAALQHSLEFGQMAVDRVIANLKKFNIRKEGLKRANFAVLRSADMPAVLVEACYISNKQEVKLLQQNEFRDKIAHSLSSSIIEYFDRIGFSERPKIVKAAQDSKQSFILAHNPTQQTAYKMHVVKSGESLSKIAGKYNVKLTQLRKMNQLTSADLIYIGQQLWIP</sequence>
<dbReference type="Proteomes" id="UP000230821">
    <property type="component" value="Unassembled WGS sequence"/>
</dbReference>
<evidence type="ECO:0000313" key="5">
    <source>
        <dbReference type="Proteomes" id="UP000230821"/>
    </source>
</evidence>
<evidence type="ECO:0000313" key="4">
    <source>
        <dbReference type="EMBL" id="PIE33165.1"/>
    </source>
</evidence>
<gene>
    <name evidence="4" type="ORF">CSA56_12610</name>
</gene>
<dbReference type="FunFam" id="3.40.630.40:FF:000005">
    <property type="entry name" value="N-acetylmuramoyl-L-alanine amidase (AmiA)"/>
    <property type="match status" value="1"/>
</dbReference>
<dbReference type="CDD" id="cd00118">
    <property type="entry name" value="LysM"/>
    <property type="match status" value="1"/>
</dbReference>
<dbReference type="AlphaFoldDB" id="A0A2G6KC01"/>
<dbReference type="SMART" id="SM00646">
    <property type="entry name" value="Ami_3"/>
    <property type="match status" value="1"/>
</dbReference>
<dbReference type="SUPFAM" id="SSF53187">
    <property type="entry name" value="Zn-dependent exopeptidases"/>
    <property type="match status" value="1"/>
</dbReference>
<dbReference type="Pfam" id="PF11741">
    <property type="entry name" value="AMIN"/>
    <property type="match status" value="1"/>
</dbReference>
<dbReference type="InterPro" id="IPR036779">
    <property type="entry name" value="LysM_dom_sf"/>
</dbReference>
<dbReference type="InterPro" id="IPR050695">
    <property type="entry name" value="N-acetylmuramoyl_amidase_3"/>
</dbReference>
<proteinExistence type="predicted"/>
<dbReference type="SUPFAM" id="SSF54106">
    <property type="entry name" value="LysM domain"/>
    <property type="match status" value="1"/>
</dbReference>
<evidence type="ECO:0000256" key="1">
    <source>
        <dbReference type="ARBA" id="ARBA00022801"/>
    </source>
</evidence>
<dbReference type="Pfam" id="PF01520">
    <property type="entry name" value="Amidase_3"/>
    <property type="match status" value="1"/>
</dbReference>
<dbReference type="Gene3D" id="2.60.40.3500">
    <property type="match status" value="1"/>
</dbReference>
<dbReference type="Gene3D" id="3.40.630.40">
    <property type="entry name" value="Zn-dependent exopeptidases"/>
    <property type="match status" value="1"/>
</dbReference>
<evidence type="ECO:0000259" key="3">
    <source>
        <dbReference type="PROSITE" id="PS51782"/>
    </source>
</evidence>
<dbReference type="PANTHER" id="PTHR30404">
    <property type="entry name" value="N-ACETYLMURAMOYL-L-ALANINE AMIDASE"/>
    <property type="match status" value="1"/>
</dbReference>
<reference evidence="4 5" key="1">
    <citation type="submission" date="2017-10" db="EMBL/GenBank/DDBJ databases">
        <title>Novel microbial diversity and functional potential in the marine mammal oral microbiome.</title>
        <authorList>
            <person name="Dudek N.K."/>
            <person name="Sun C.L."/>
            <person name="Burstein D."/>
            <person name="Kantor R.S."/>
            <person name="Aliaga Goltsman D.S."/>
            <person name="Bik E.M."/>
            <person name="Thomas B.C."/>
            <person name="Banfield J.F."/>
            <person name="Relman D.A."/>
        </authorList>
    </citation>
    <scope>NUCLEOTIDE SEQUENCE [LARGE SCALE GENOMIC DNA]</scope>
    <source>
        <strain evidence="4">DOLJORAL78_47_16</strain>
    </source>
</reference>
<name>A0A2G6KC01_9BACT</name>
<comment type="caution">
    <text evidence="4">The sequence shown here is derived from an EMBL/GenBank/DDBJ whole genome shotgun (WGS) entry which is preliminary data.</text>
</comment>
<dbReference type="InterPro" id="IPR021731">
    <property type="entry name" value="AMIN_dom"/>
</dbReference>
<dbReference type="EMBL" id="PDSK01000102">
    <property type="protein sequence ID" value="PIE33165.1"/>
    <property type="molecule type" value="Genomic_DNA"/>
</dbReference>
<dbReference type="CDD" id="cd02696">
    <property type="entry name" value="MurNAc-LAA"/>
    <property type="match status" value="1"/>
</dbReference>
<dbReference type="PROSITE" id="PS51782">
    <property type="entry name" value="LYSM"/>
    <property type="match status" value="1"/>
</dbReference>
<dbReference type="InterPro" id="IPR002508">
    <property type="entry name" value="MurNAc-LAA_cat"/>
</dbReference>
<dbReference type="SMART" id="SM00257">
    <property type="entry name" value="LysM"/>
    <property type="match status" value="1"/>
</dbReference>
<keyword evidence="2" id="KW-0472">Membrane</keyword>
<keyword evidence="2" id="KW-0812">Transmembrane</keyword>
<feature type="domain" description="LysM" evidence="3">
    <location>
        <begin position="446"/>
        <end position="490"/>
    </location>
</feature>
<keyword evidence="1" id="KW-0378">Hydrolase</keyword>
<dbReference type="GO" id="GO:0009253">
    <property type="term" value="P:peptidoglycan catabolic process"/>
    <property type="evidence" value="ECO:0007669"/>
    <property type="project" value="InterPro"/>
</dbReference>
<dbReference type="GO" id="GO:0008745">
    <property type="term" value="F:N-acetylmuramoyl-L-alanine amidase activity"/>
    <property type="evidence" value="ECO:0007669"/>
    <property type="project" value="InterPro"/>
</dbReference>
<keyword evidence="2" id="KW-1133">Transmembrane helix</keyword>
<feature type="transmembrane region" description="Helical" evidence="2">
    <location>
        <begin position="29"/>
        <end position="49"/>
    </location>
</feature>
<protein>
    <recommendedName>
        <fullName evidence="3">LysM domain-containing protein</fullName>
    </recommendedName>
</protein>
<dbReference type="GO" id="GO:0030288">
    <property type="term" value="C:outer membrane-bounded periplasmic space"/>
    <property type="evidence" value="ECO:0007669"/>
    <property type="project" value="TreeGrafter"/>
</dbReference>
<dbReference type="PANTHER" id="PTHR30404:SF0">
    <property type="entry name" value="N-ACETYLMURAMOYL-L-ALANINE AMIDASE AMIC"/>
    <property type="match status" value="1"/>
</dbReference>
<accession>A0A2G6KC01</accession>
<evidence type="ECO:0000256" key="2">
    <source>
        <dbReference type="SAM" id="Phobius"/>
    </source>
</evidence>